<sequence length="73" mass="8345">MEENIADRNIRRKDNRKTYQCFSVAFDGKTDITDANQLAVFVHGINVYFDIIEECFQLVSTKGTTTRANILKG</sequence>
<dbReference type="EMBL" id="KQ420826">
    <property type="protein sequence ID" value="KOF79201.1"/>
    <property type="molecule type" value="Genomic_DNA"/>
</dbReference>
<evidence type="ECO:0000313" key="1">
    <source>
        <dbReference type="EMBL" id="KOF79201.1"/>
    </source>
</evidence>
<organism evidence="1">
    <name type="scientific">Octopus bimaculoides</name>
    <name type="common">California two-spotted octopus</name>
    <dbReference type="NCBI Taxonomy" id="37653"/>
    <lineage>
        <taxon>Eukaryota</taxon>
        <taxon>Metazoa</taxon>
        <taxon>Spiralia</taxon>
        <taxon>Lophotrochozoa</taxon>
        <taxon>Mollusca</taxon>
        <taxon>Cephalopoda</taxon>
        <taxon>Coleoidea</taxon>
        <taxon>Octopodiformes</taxon>
        <taxon>Octopoda</taxon>
        <taxon>Incirrata</taxon>
        <taxon>Octopodidae</taxon>
        <taxon>Octopus</taxon>
    </lineage>
</organism>
<evidence type="ECO:0008006" key="2">
    <source>
        <dbReference type="Google" id="ProtNLM"/>
    </source>
</evidence>
<accession>A0A0L8GQ91</accession>
<proteinExistence type="predicted"/>
<gene>
    <name evidence="1" type="ORF">OCBIM_22029800mg</name>
</gene>
<dbReference type="AlphaFoldDB" id="A0A0L8GQ91"/>
<name>A0A0L8GQ91_OCTBM</name>
<protein>
    <recommendedName>
        <fullName evidence="2">DUF4371 domain-containing protein</fullName>
    </recommendedName>
</protein>
<reference evidence="1" key="1">
    <citation type="submission" date="2015-07" db="EMBL/GenBank/DDBJ databases">
        <title>MeaNS - Measles Nucleotide Surveillance Program.</title>
        <authorList>
            <person name="Tran T."/>
            <person name="Druce J."/>
        </authorList>
    </citation>
    <scope>NUCLEOTIDE SEQUENCE</scope>
    <source>
        <strain evidence="1">UCB-OBI-ISO-001</strain>
        <tissue evidence="1">Gonad</tissue>
    </source>
</reference>